<evidence type="ECO:0000313" key="3">
    <source>
        <dbReference type="Proteomes" id="UP000270224"/>
    </source>
</evidence>
<keyword evidence="1" id="KW-0812">Transmembrane</keyword>
<organism evidence="2 3">
    <name type="scientific">Kaistella daneshvariae</name>
    <dbReference type="NCBI Taxonomy" id="2487074"/>
    <lineage>
        <taxon>Bacteria</taxon>
        <taxon>Pseudomonadati</taxon>
        <taxon>Bacteroidota</taxon>
        <taxon>Flavobacteriia</taxon>
        <taxon>Flavobacteriales</taxon>
        <taxon>Weeksellaceae</taxon>
        <taxon>Chryseobacterium group</taxon>
        <taxon>Kaistella</taxon>
    </lineage>
</organism>
<protein>
    <submittedName>
        <fullName evidence="2">FUSC family protein</fullName>
    </submittedName>
</protein>
<evidence type="ECO:0000256" key="1">
    <source>
        <dbReference type="SAM" id="Phobius"/>
    </source>
</evidence>
<dbReference type="EMBL" id="RJUG01000002">
    <property type="protein sequence ID" value="ROI09753.1"/>
    <property type="molecule type" value="Genomic_DNA"/>
</dbReference>
<feature type="transmembrane region" description="Helical" evidence="1">
    <location>
        <begin position="23"/>
        <end position="41"/>
    </location>
</feature>
<dbReference type="RefSeq" id="WP_123265007.1">
    <property type="nucleotide sequence ID" value="NZ_RJUG01000002.1"/>
</dbReference>
<reference evidence="3" key="1">
    <citation type="submission" date="2018-11" db="EMBL/GenBank/DDBJ databases">
        <title>Proposal to divide the Flavobacteriaceae and reorganize its genera based on Amino Acid Identity values calculated from whole genome sequences.</title>
        <authorList>
            <person name="Nicholson A.C."/>
            <person name="Gulvik C.A."/>
            <person name="Whitney A.M."/>
            <person name="Humrighouse B.W."/>
            <person name="Bell M."/>
            <person name="Holmens B."/>
            <person name="Steigerwalt A."/>
            <person name="Villarma A."/>
            <person name="Sheth M."/>
            <person name="Batra D."/>
            <person name="Pryor J."/>
            <person name="Bernardet J.-F."/>
            <person name="Hugo C."/>
            <person name="Kampfer P."/>
            <person name="Newman J."/>
            <person name="Mcquiston J.R."/>
        </authorList>
    </citation>
    <scope>NUCLEOTIDE SEQUENCE [LARGE SCALE GENOMIC DNA]</scope>
    <source>
        <strain evidence="3">H3056</strain>
    </source>
</reference>
<dbReference type="AlphaFoldDB" id="A0A3N0WXP7"/>
<name>A0A3N0WXP7_9FLAO</name>
<proteinExistence type="predicted"/>
<keyword evidence="1" id="KW-0472">Membrane</keyword>
<comment type="caution">
    <text evidence="2">The sequence shown here is derived from an EMBL/GenBank/DDBJ whole genome shotgun (WGS) entry which is preliminary data.</text>
</comment>
<sequence>MTQKTLSEFTDAELLLESKRTKYTQFMNAVLFGVMIGVATYSTVKNGFGILTFFPLLFIQMLVKNRSRKKAVDALVKERNLA</sequence>
<dbReference type="OrthoDB" id="713928at2"/>
<dbReference type="Proteomes" id="UP000270224">
    <property type="component" value="Unassembled WGS sequence"/>
</dbReference>
<keyword evidence="1" id="KW-1133">Transmembrane helix</keyword>
<evidence type="ECO:0000313" key="2">
    <source>
        <dbReference type="EMBL" id="ROI09753.1"/>
    </source>
</evidence>
<gene>
    <name evidence="2" type="ORF">EGI11_03065</name>
</gene>
<accession>A0A3N0WXP7</accession>